<gene>
    <name evidence="1" type="ORF">BDN72DRAFT_613070</name>
</gene>
<organism evidence="1 2">
    <name type="scientific">Pluteus cervinus</name>
    <dbReference type="NCBI Taxonomy" id="181527"/>
    <lineage>
        <taxon>Eukaryota</taxon>
        <taxon>Fungi</taxon>
        <taxon>Dikarya</taxon>
        <taxon>Basidiomycota</taxon>
        <taxon>Agaricomycotina</taxon>
        <taxon>Agaricomycetes</taxon>
        <taxon>Agaricomycetidae</taxon>
        <taxon>Agaricales</taxon>
        <taxon>Pluteineae</taxon>
        <taxon>Pluteaceae</taxon>
        <taxon>Pluteus</taxon>
    </lineage>
</organism>
<reference evidence="1 2" key="1">
    <citation type="journal article" date="2019" name="Nat. Ecol. Evol.">
        <title>Megaphylogeny resolves global patterns of mushroom evolution.</title>
        <authorList>
            <person name="Varga T."/>
            <person name="Krizsan K."/>
            <person name="Foldi C."/>
            <person name="Dima B."/>
            <person name="Sanchez-Garcia M."/>
            <person name="Sanchez-Ramirez S."/>
            <person name="Szollosi G.J."/>
            <person name="Szarkandi J.G."/>
            <person name="Papp V."/>
            <person name="Albert L."/>
            <person name="Andreopoulos W."/>
            <person name="Angelini C."/>
            <person name="Antonin V."/>
            <person name="Barry K.W."/>
            <person name="Bougher N.L."/>
            <person name="Buchanan P."/>
            <person name="Buyck B."/>
            <person name="Bense V."/>
            <person name="Catcheside P."/>
            <person name="Chovatia M."/>
            <person name="Cooper J."/>
            <person name="Damon W."/>
            <person name="Desjardin D."/>
            <person name="Finy P."/>
            <person name="Geml J."/>
            <person name="Haridas S."/>
            <person name="Hughes K."/>
            <person name="Justo A."/>
            <person name="Karasinski D."/>
            <person name="Kautmanova I."/>
            <person name="Kiss B."/>
            <person name="Kocsube S."/>
            <person name="Kotiranta H."/>
            <person name="LaButti K.M."/>
            <person name="Lechner B.E."/>
            <person name="Liimatainen K."/>
            <person name="Lipzen A."/>
            <person name="Lukacs Z."/>
            <person name="Mihaltcheva S."/>
            <person name="Morgado L.N."/>
            <person name="Niskanen T."/>
            <person name="Noordeloos M.E."/>
            <person name="Ohm R.A."/>
            <person name="Ortiz-Santana B."/>
            <person name="Ovrebo C."/>
            <person name="Racz N."/>
            <person name="Riley R."/>
            <person name="Savchenko A."/>
            <person name="Shiryaev A."/>
            <person name="Soop K."/>
            <person name="Spirin V."/>
            <person name="Szebenyi C."/>
            <person name="Tomsovsky M."/>
            <person name="Tulloss R.E."/>
            <person name="Uehling J."/>
            <person name="Grigoriev I.V."/>
            <person name="Vagvolgyi C."/>
            <person name="Papp T."/>
            <person name="Martin F.M."/>
            <person name="Miettinen O."/>
            <person name="Hibbett D.S."/>
            <person name="Nagy L.G."/>
        </authorList>
    </citation>
    <scope>NUCLEOTIDE SEQUENCE [LARGE SCALE GENOMIC DNA]</scope>
    <source>
        <strain evidence="1 2">NL-1719</strain>
    </source>
</reference>
<accession>A0ACD3A134</accession>
<dbReference type="Proteomes" id="UP000308600">
    <property type="component" value="Unassembled WGS sequence"/>
</dbReference>
<protein>
    <submittedName>
        <fullName evidence="1">Uncharacterized protein</fullName>
    </submittedName>
</protein>
<dbReference type="EMBL" id="ML208985">
    <property type="protein sequence ID" value="TFK59410.1"/>
    <property type="molecule type" value="Genomic_DNA"/>
</dbReference>
<proteinExistence type="predicted"/>
<sequence>MWWLRRRGTYISLNMAFMLFALQPFSNRHHRSHTSWKYRPPSWPRFFLVLRIQCPCQAWSFMRTPLVDNVLAERAPVQVKSPAPSFAQLYPSLLIDYPSKTVTICFKILEIPNPTPEKAAAPSIGAYLSLDVVSAWHVELSLRVKVGSCPLC</sequence>
<keyword evidence="2" id="KW-1185">Reference proteome</keyword>
<evidence type="ECO:0000313" key="1">
    <source>
        <dbReference type="EMBL" id="TFK59410.1"/>
    </source>
</evidence>
<name>A0ACD3A134_9AGAR</name>
<evidence type="ECO:0000313" key="2">
    <source>
        <dbReference type="Proteomes" id="UP000308600"/>
    </source>
</evidence>